<evidence type="ECO:0000313" key="3">
    <source>
        <dbReference type="Proteomes" id="UP000515908"/>
    </source>
</evidence>
<dbReference type="VEuPathDB" id="TriTrypDB:ADEAN_000764200"/>
<keyword evidence="1" id="KW-1133">Transmembrane helix</keyword>
<protein>
    <submittedName>
        <fullName evidence="2">Uncharacterized protein</fullName>
    </submittedName>
</protein>
<name>A0A7G2CM44_9TRYP</name>
<proteinExistence type="predicted"/>
<gene>
    <name evidence="2" type="ORF">ADEAN_000764200</name>
</gene>
<keyword evidence="1" id="KW-0472">Membrane</keyword>
<organism evidence="2 3">
    <name type="scientific">Angomonas deanei</name>
    <dbReference type="NCBI Taxonomy" id="59799"/>
    <lineage>
        <taxon>Eukaryota</taxon>
        <taxon>Discoba</taxon>
        <taxon>Euglenozoa</taxon>
        <taxon>Kinetoplastea</taxon>
        <taxon>Metakinetoplastina</taxon>
        <taxon>Trypanosomatida</taxon>
        <taxon>Trypanosomatidae</taxon>
        <taxon>Strigomonadinae</taxon>
        <taxon>Angomonas</taxon>
    </lineage>
</organism>
<sequence length="104" mass="12242">MLRLSRVCPMRMPKSRRPRERPWEVFNTRDYGFNEGSQNYYMWVTVTAAFLSLLGVEVYQLAQRVLARGDTCPACDAARAHYRARVEAREVELKEIDRREKMNG</sequence>
<keyword evidence="3" id="KW-1185">Reference proteome</keyword>
<dbReference type="EMBL" id="LR877160">
    <property type="protein sequence ID" value="CAD2220127.1"/>
    <property type="molecule type" value="Genomic_DNA"/>
</dbReference>
<accession>A0A7G2CM44</accession>
<feature type="transmembrane region" description="Helical" evidence="1">
    <location>
        <begin position="40"/>
        <end position="59"/>
    </location>
</feature>
<evidence type="ECO:0000256" key="1">
    <source>
        <dbReference type="SAM" id="Phobius"/>
    </source>
</evidence>
<evidence type="ECO:0000313" key="2">
    <source>
        <dbReference type="EMBL" id="CAD2220127.1"/>
    </source>
</evidence>
<dbReference type="Proteomes" id="UP000515908">
    <property type="component" value="Chromosome 16"/>
</dbReference>
<reference evidence="2 3" key="1">
    <citation type="submission" date="2020-08" db="EMBL/GenBank/DDBJ databases">
        <authorList>
            <person name="Newling K."/>
            <person name="Davey J."/>
            <person name="Forrester S."/>
        </authorList>
    </citation>
    <scope>NUCLEOTIDE SEQUENCE [LARGE SCALE GENOMIC DNA]</scope>
    <source>
        <strain evidence="3">Crithidia deanei Carvalho (ATCC PRA-265)</strain>
    </source>
</reference>
<keyword evidence="1" id="KW-0812">Transmembrane</keyword>
<dbReference type="AlphaFoldDB" id="A0A7G2CM44"/>